<dbReference type="GO" id="GO:0003724">
    <property type="term" value="F:RNA helicase activity"/>
    <property type="evidence" value="ECO:0007669"/>
    <property type="project" value="InterPro"/>
</dbReference>
<evidence type="ECO:0000313" key="8">
    <source>
        <dbReference type="EMBL" id="QHT27005.1"/>
    </source>
</evidence>
<evidence type="ECO:0000259" key="7">
    <source>
        <dbReference type="PROSITE" id="PS51195"/>
    </source>
</evidence>
<dbReference type="GO" id="GO:0016787">
    <property type="term" value="F:hydrolase activity"/>
    <property type="evidence" value="ECO:0007669"/>
    <property type="project" value="UniProtKB-KW"/>
</dbReference>
<dbReference type="InterPro" id="IPR011545">
    <property type="entry name" value="DEAD/DEAH_box_helicase_dom"/>
</dbReference>
<dbReference type="SUPFAM" id="SSF52540">
    <property type="entry name" value="P-loop containing nucleoside triphosphate hydrolases"/>
    <property type="match status" value="1"/>
</dbReference>
<evidence type="ECO:0000256" key="1">
    <source>
        <dbReference type="ARBA" id="ARBA00022741"/>
    </source>
</evidence>
<accession>A0A6C0EI49</accession>
<dbReference type="InterPro" id="IPR050079">
    <property type="entry name" value="DEAD_box_RNA_helicase"/>
</dbReference>
<name>A0A6C0EI49_9ZZZZ</name>
<dbReference type="PROSITE" id="PS51195">
    <property type="entry name" value="Q_MOTIF"/>
    <property type="match status" value="1"/>
</dbReference>
<dbReference type="SMART" id="SM00487">
    <property type="entry name" value="DEXDc"/>
    <property type="match status" value="1"/>
</dbReference>
<dbReference type="Gene3D" id="3.40.50.300">
    <property type="entry name" value="P-loop containing nucleotide triphosphate hydrolases"/>
    <property type="match status" value="2"/>
</dbReference>
<evidence type="ECO:0000256" key="4">
    <source>
        <dbReference type="ARBA" id="ARBA00022840"/>
    </source>
</evidence>
<sequence>MNDNFESLNLNEDLLKGIYLHGFVQPSKIQIKGIKSINTGSDCIIQSQSGTGKTATYLLGVLNRLDQTLNNCQGIIITPTRELANQVYDVSINLSKYINFKITKCIGGTNFIQNKNDLKNSHLIIGTLGRLYHIIFELKYNIFNLKFIVLDEADDLLNNGINPKLNDILEKLPTGIQVILISATMSLDVFNLSKKYMHDPIKILLKNNEIMVELISQFYLDVEIEDQKFDTLLDLYNLVSTSQAIIFCNTIKKVEWLEQKLIQNNFPITVMHSNMTANERVDVLKDFRDGKTRILLTTDLLSRGIDIPQVNMVINYDLPNNKETYVHRIGRCGRFNKKGIAISMVKTTDASDIKTLSKFKNFYNIDIKEMPESIDKYL</sequence>
<evidence type="ECO:0000259" key="5">
    <source>
        <dbReference type="PROSITE" id="PS51192"/>
    </source>
</evidence>
<dbReference type="GO" id="GO:0005829">
    <property type="term" value="C:cytosol"/>
    <property type="evidence" value="ECO:0007669"/>
    <property type="project" value="TreeGrafter"/>
</dbReference>
<reference evidence="8" key="1">
    <citation type="journal article" date="2020" name="Nature">
        <title>Giant virus diversity and host interactions through global metagenomics.</title>
        <authorList>
            <person name="Schulz F."/>
            <person name="Roux S."/>
            <person name="Paez-Espino D."/>
            <person name="Jungbluth S."/>
            <person name="Walsh D.A."/>
            <person name="Denef V.J."/>
            <person name="McMahon K.D."/>
            <person name="Konstantinidis K.T."/>
            <person name="Eloe-Fadrosh E.A."/>
            <person name="Kyrpides N.C."/>
            <person name="Woyke T."/>
        </authorList>
    </citation>
    <scope>NUCLEOTIDE SEQUENCE</scope>
    <source>
        <strain evidence="8">GVMAG-M-3300023179-2</strain>
    </source>
</reference>
<protein>
    <recommendedName>
        <fullName evidence="9">Helicase</fullName>
    </recommendedName>
</protein>
<dbReference type="InterPro" id="IPR014001">
    <property type="entry name" value="Helicase_ATP-bd"/>
</dbReference>
<dbReference type="PROSITE" id="PS51192">
    <property type="entry name" value="HELICASE_ATP_BIND_1"/>
    <property type="match status" value="1"/>
</dbReference>
<dbReference type="AlphaFoldDB" id="A0A6C0EI49"/>
<evidence type="ECO:0000256" key="2">
    <source>
        <dbReference type="ARBA" id="ARBA00022801"/>
    </source>
</evidence>
<keyword evidence="3" id="KW-0347">Helicase</keyword>
<feature type="domain" description="Helicase C-terminal" evidence="6">
    <location>
        <begin position="231"/>
        <end position="378"/>
    </location>
</feature>
<organism evidence="8">
    <name type="scientific">viral metagenome</name>
    <dbReference type="NCBI Taxonomy" id="1070528"/>
    <lineage>
        <taxon>unclassified sequences</taxon>
        <taxon>metagenomes</taxon>
        <taxon>organismal metagenomes</taxon>
    </lineage>
</organism>
<dbReference type="Pfam" id="PF00270">
    <property type="entry name" value="DEAD"/>
    <property type="match status" value="1"/>
</dbReference>
<evidence type="ECO:0008006" key="9">
    <source>
        <dbReference type="Google" id="ProtNLM"/>
    </source>
</evidence>
<dbReference type="InterPro" id="IPR001650">
    <property type="entry name" value="Helicase_C-like"/>
</dbReference>
<keyword evidence="4" id="KW-0067">ATP-binding</keyword>
<dbReference type="PANTHER" id="PTHR47959:SF1">
    <property type="entry name" value="ATP-DEPENDENT RNA HELICASE DBPA"/>
    <property type="match status" value="1"/>
</dbReference>
<dbReference type="Pfam" id="PF00271">
    <property type="entry name" value="Helicase_C"/>
    <property type="match status" value="1"/>
</dbReference>
<dbReference type="PANTHER" id="PTHR47959">
    <property type="entry name" value="ATP-DEPENDENT RNA HELICASE RHLE-RELATED"/>
    <property type="match status" value="1"/>
</dbReference>
<dbReference type="GO" id="GO:0005524">
    <property type="term" value="F:ATP binding"/>
    <property type="evidence" value="ECO:0007669"/>
    <property type="project" value="UniProtKB-KW"/>
</dbReference>
<keyword evidence="1" id="KW-0547">Nucleotide-binding</keyword>
<keyword evidence="2" id="KW-0378">Hydrolase</keyword>
<dbReference type="InterPro" id="IPR027417">
    <property type="entry name" value="P-loop_NTPase"/>
</dbReference>
<evidence type="ECO:0000256" key="3">
    <source>
        <dbReference type="ARBA" id="ARBA00022806"/>
    </source>
</evidence>
<feature type="domain" description="Helicase ATP-binding" evidence="5">
    <location>
        <begin position="34"/>
        <end position="203"/>
    </location>
</feature>
<evidence type="ECO:0000259" key="6">
    <source>
        <dbReference type="PROSITE" id="PS51194"/>
    </source>
</evidence>
<feature type="domain" description="DEAD-box RNA helicase Q" evidence="7">
    <location>
        <begin position="3"/>
        <end position="31"/>
    </location>
</feature>
<dbReference type="PROSITE" id="PS51194">
    <property type="entry name" value="HELICASE_CTER"/>
    <property type="match status" value="1"/>
</dbReference>
<dbReference type="EMBL" id="MN739807">
    <property type="protein sequence ID" value="QHT27005.1"/>
    <property type="molecule type" value="Genomic_DNA"/>
</dbReference>
<dbReference type="GO" id="GO:0003676">
    <property type="term" value="F:nucleic acid binding"/>
    <property type="evidence" value="ECO:0007669"/>
    <property type="project" value="InterPro"/>
</dbReference>
<dbReference type="SMART" id="SM00490">
    <property type="entry name" value="HELICc"/>
    <property type="match status" value="1"/>
</dbReference>
<dbReference type="CDD" id="cd18787">
    <property type="entry name" value="SF2_C_DEAD"/>
    <property type="match status" value="1"/>
</dbReference>
<dbReference type="InterPro" id="IPR014014">
    <property type="entry name" value="RNA_helicase_DEAD_Q_motif"/>
</dbReference>
<proteinExistence type="predicted"/>